<evidence type="ECO:0000313" key="4">
    <source>
        <dbReference type="Proteomes" id="UP000799757"/>
    </source>
</evidence>
<dbReference type="PROSITE" id="PS51257">
    <property type="entry name" value="PROKAR_LIPOPROTEIN"/>
    <property type="match status" value="1"/>
</dbReference>
<dbReference type="Proteomes" id="UP000799757">
    <property type="component" value="Unassembled WGS sequence"/>
</dbReference>
<sequence length="552" mass="60389">MTGTIVKDTSSRRTGLGMNVRLMATLAIPIFFASCLIVIITLGSCAVVFPVQNQYSVLNLTAETVLQFVGGLNKILDVLAAGSLGILTNAINTIRLTHPSFDGIALLDLDLKEALCSPIQAIIYGHLRYKKGHPDGKIAPKASSVILIAFTTATSICVWLLPLASNTLMIPKLLYHPLLERDGWPKTDRKLREINLITPGILINDIHWDMPSPKTTGEIGLNDTDDVLSHGKLASSIYSSIFDFNEHYRPGWNEAKRYPGMYSTAYMHTDSHTVRAASVRAVDVETLFNASEAFGPSYAKLSVHKWSDMNVTTPSVTVQCSAGPSNPSPNPKIRISGFNNSTLLPKLTITLDSVKELGFGSLICNMSLQQALFPLLSWTLEDADDKRPASPDCGPIDPVPAPSHPTSYPSSTRNSFYACLTQRNRIPHTAVAASGLTLPPISHSSCSALFRRLEREPQRRHSSYNAPPRLLGPTFSYAIPLDTLDISHREDVHKANALHGLRVWPTATVPVRYYSRAVLAACDSACWDSILSVVWVFGRETGVEGVTDVEFR</sequence>
<proteinExistence type="predicted"/>
<feature type="transmembrane region" description="Helical" evidence="2">
    <location>
        <begin position="138"/>
        <end position="161"/>
    </location>
</feature>
<gene>
    <name evidence="3" type="ORF">K505DRAFT_392614</name>
</gene>
<feature type="region of interest" description="Disordered" evidence="1">
    <location>
        <begin position="384"/>
        <end position="408"/>
    </location>
</feature>
<evidence type="ECO:0000313" key="3">
    <source>
        <dbReference type="EMBL" id="KAF2800901.1"/>
    </source>
</evidence>
<dbReference type="AlphaFoldDB" id="A0A6A6XWH9"/>
<evidence type="ECO:0000256" key="2">
    <source>
        <dbReference type="SAM" id="Phobius"/>
    </source>
</evidence>
<keyword evidence="2" id="KW-0472">Membrane</keyword>
<reference evidence="3" key="1">
    <citation type="journal article" date="2020" name="Stud. Mycol.">
        <title>101 Dothideomycetes genomes: a test case for predicting lifestyles and emergence of pathogens.</title>
        <authorList>
            <person name="Haridas S."/>
            <person name="Albert R."/>
            <person name="Binder M."/>
            <person name="Bloem J."/>
            <person name="Labutti K."/>
            <person name="Salamov A."/>
            <person name="Andreopoulos B."/>
            <person name="Baker S."/>
            <person name="Barry K."/>
            <person name="Bills G."/>
            <person name="Bluhm B."/>
            <person name="Cannon C."/>
            <person name="Castanera R."/>
            <person name="Culley D."/>
            <person name="Daum C."/>
            <person name="Ezra D."/>
            <person name="Gonzalez J."/>
            <person name="Henrissat B."/>
            <person name="Kuo A."/>
            <person name="Liang C."/>
            <person name="Lipzen A."/>
            <person name="Lutzoni F."/>
            <person name="Magnuson J."/>
            <person name="Mondo S."/>
            <person name="Nolan M."/>
            <person name="Ohm R."/>
            <person name="Pangilinan J."/>
            <person name="Park H.-J."/>
            <person name="Ramirez L."/>
            <person name="Alfaro M."/>
            <person name="Sun H."/>
            <person name="Tritt A."/>
            <person name="Yoshinaga Y."/>
            <person name="Zwiers L.-H."/>
            <person name="Turgeon B."/>
            <person name="Goodwin S."/>
            <person name="Spatafora J."/>
            <person name="Crous P."/>
            <person name="Grigoriev I."/>
        </authorList>
    </citation>
    <scope>NUCLEOTIDE SEQUENCE</scope>
    <source>
        <strain evidence="3">CBS 109.77</strain>
    </source>
</reference>
<dbReference type="OrthoDB" id="10604048at2759"/>
<accession>A0A6A6XWH9</accession>
<dbReference type="EMBL" id="MU001741">
    <property type="protein sequence ID" value="KAF2800901.1"/>
    <property type="molecule type" value="Genomic_DNA"/>
</dbReference>
<organism evidence="3 4">
    <name type="scientific">Melanomma pulvis-pyrius CBS 109.77</name>
    <dbReference type="NCBI Taxonomy" id="1314802"/>
    <lineage>
        <taxon>Eukaryota</taxon>
        <taxon>Fungi</taxon>
        <taxon>Dikarya</taxon>
        <taxon>Ascomycota</taxon>
        <taxon>Pezizomycotina</taxon>
        <taxon>Dothideomycetes</taxon>
        <taxon>Pleosporomycetidae</taxon>
        <taxon>Pleosporales</taxon>
        <taxon>Melanommataceae</taxon>
        <taxon>Melanomma</taxon>
    </lineage>
</organism>
<evidence type="ECO:0000256" key="1">
    <source>
        <dbReference type="SAM" id="MobiDB-lite"/>
    </source>
</evidence>
<keyword evidence="2" id="KW-1133">Transmembrane helix</keyword>
<keyword evidence="4" id="KW-1185">Reference proteome</keyword>
<keyword evidence="2" id="KW-0812">Transmembrane</keyword>
<name>A0A6A6XWH9_9PLEO</name>
<protein>
    <submittedName>
        <fullName evidence="3">Uncharacterized protein</fullName>
    </submittedName>
</protein>
<feature type="transmembrane region" description="Helical" evidence="2">
    <location>
        <begin position="26"/>
        <end position="49"/>
    </location>
</feature>